<proteinExistence type="predicted"/>
<dbReference type="Proteomes" id="UP001642484">
    <property type="component" value="Unassembled WGS sequence"/>
</dbReference>
<dbReference type="InterPro" id="IPR027417">
    <property type="entry name" value="P-loop_NTPase"/>
</dbReference>
<dbReference type="PANTHER" id="PTHR24030">
    <property type="entry name" value="PROTEIN CMSS1"/>
    <property type="match status" value="1"/>
</dbReference>
<evidence type="ECO:0000313" key="3">
    <source>
        <dbReference type="Proteomes" id="UP001642484"/>
    </source>
</evidence>
<gene>
    <name evidence="2" type="ORF">CCMP2556_LOCUS19014</name>
</gene>
<dbReference type="Gene3D" id="3.40.50.300">
    <property type="entry name" value="P-loop containing nucleotide triphosphate hydrolases"/>
    <property type="match status" value="1"/>
</dbReference>
<organism evidence="2 3">
    <name type="scientific">Durusdinium trenchii</name>
    <dbReference type="NCBI Taxonomy" id="1381693"/>
    <lineage>
        <taxon>Eukaryota</taxon>
        <taxon>Sar</taxon>
        <taxon>Alveolata</taxon>
        <taxon>Dinophyceae</taxon>
        <taxon>Suessiales</taxon>
        <taxon>Symbiodiniaceae</taxon>
        <taxon>Durusdinium</taxon>
    </lineage>
</organism>
<dbReference type="EMBL" id="CAXAMN010011001">
    <property type="protein sequence ID" value="CAK9033304.1"/>
    <property type="molecule type" value="Genomic_DNA"/>
</dbReference>
<evidence type="ECO:0000313" key="2">
    <source>
        <dbReference type="EMBL" id="CAK9033304.1"/>
    </source>
</evidence>
<evidence type="ECO:0000256" key="1">
    <source>
        <dbReference type="SAM" id="MobiDB-lite"/>
    </source>
</evidence>
<dbReference type="PANTHER" id="PTHR24030:SF0">
    <property type="entry name" value="PROTEIN CMSS1"/>
    <property type="match status" value="1"/>
</dbReference>
<dbReference type="InterPro" id="IPR032704">
    <property type="entry name" value="Cms1"/>
</dbReference>
<feature type="region of interest" description="Disordered" evidence="1">
    <location>
        <begin position="55"/>
        <end position="77"/>
    </location>
</feature>
<comment type="caution">
    <text evidence="2">The sequence shown here is derived from an EMBL/GenBank/DDBJ whole genome shotgun (WGS) entry which is preliminary data.</text>
</comment>
<reference evidence="2 3" key="1">
    <citation type="submission" date="2024-02" db="EMBL/GenBank/DDBJ databases">
        <authorList>
            <person name="Chen Y."/>
            <person name="Shah S."/>
            <person name="Dougan E. K."/>
            <person name="Thang M."/>
            <person name="Chan C."/>
        </authorList>
    </citation>
    <scope>NUCLEOTIDE SEQUENCE [LARGE SCALE GENOMIC DNA]</scope>
</reference>
<protein>
    <submittedName>
        <fullName evidence="2">Uncharacterized protein</fullName>
    </submittedName>
</protein>
<name>A0ABP0L3X1_9DINO</name>
<accession>A0ABP0L3X1</accession>
<sequence length="310" mass="33872">MTNDDLELDGNWAVTPKKRNRDQILQTGPSLDAARFVDALAEHWQAVLLNDNFSWTDQRSDPDGTDEADGATSKRRKGGRVLEAVLASEAAPQSSKALGLKKWAKNRIATSWIAEAKSKKLAPLEVKELKPMTSWFLPCPPQLTVEQLPEWAAKAPSVLKGFGSEEPKKGSVKVLALCASTDRVFAIKAAWDAAFPHLKALALAAHGGGRKKDQVLRQAKALEQGTALAVATPARLSRLKAEGHIEMSKIGVVLLDLAKDVKRRDVLTLQDTRSDFFKFLREIQHLLPRSRKAAKAIPEGLTLLLCGLPA</sequence>
<keyword evidence="3" id="KW-1185">Reference proteome</keyword>